<protein>
    <submittedName>
        <fullName evidence="1">Uncharacterized protein</fullName>
    </submittedName>
</protein>
<organism evidence="1">
    <name type="scientific">marine sediment metagenome</name>
    <dbReference type="NCBI Taxonomy" id="412755"/>
    <lineage>
        <taxon>unclassified sequences</taxon>
        <taxon>metagenomes</taxon>
        <taxon>ecological metagenomes</taxon>
    </lineage>
</organism>
<gene>
    <name evidence="1" type="ORF">LCGC14_1705100</name>
</gene>
<sequence length="414" mass="46822">MYTFVDLQNEVKRRATRDQGGTQFDIATDNIINTSIFRISREAPWRVMRRRTHFRTKQRYEIGSGNATFNNNSSSIATSILFGPVSAFFDEGIRIGRRVKLSGDARFFIIRKVTAQNVLILDRNYSGTSTSTGTYKILGQCEYNLPVQAGHRMFMWHEEWGSPYKMDYITDQDYFDRGFFNTEEGIPIAYRMWGEDMTIEQPKDASVMRIASSASADKNVAINVFGTVSGFPDFETITTDNADGTTAVSGSKSFQTVERVVKSASTTGRITVDANSANTIIAVLPVGDTTAGIFYRKIQLYPLPSSAFDMNVQYYKDPYRLVNDNDIHELGQDFDEAIILLSVSKVKGESEIKGAGSFFSFWQDEMNSLKRINADKIDWFPSLRKPREGRGHFSRVHPFLQHRQAGPFYGPRVG</sequence>
<comment type="caution">
    <text evidence="1">The sequence shown here is derived from an EMBL/GenBank/DDBJ whole genome shotgun (WGS) entry which is preliminary data.</text>
</comment>
<dbReference type="EMBL" id="LAZR01015122">
    <property type="protein sequence ID" value="KKM14541.1"/>
    <property type="molecule type" value="Genomic_DNA"/>
</dbReference>
<evidence type="ECO:0000313" key="1">
    <source>
        <dbReference type="EMBL" id="KKM14541.1"/>
    </source>
</evidence>
<accession>A0A0F9HGJ1</accession>
<reference evidence="1" key="1">
    <citation type="journal article" date="2015" name="Nature">
        <title>Complex archaea that bridge the gap between prokaryotes and eukaryotes.</title>
        <authorList>
            <person name="Spang A."/>
            <person name="Saw J.H."/>
            <person name="Jorgensen S.L."/>
            <person name="Zaremba-Niedzwiedzka K."/>
            <person name="Martijn J."/>
            <person name="Lind A.E."/>
            <person name="van Eijk R."/>
            <person name="Schleper C."/>
            <person name="Guy L."/>
            <person name="Ettema T.J."/>
        </authorList>
    </citation>
    <scope>NUCLEOTIDE SEQUENCE</scope>
</reference>
<name>A0A0F9HGJ1_9ZZZZ</name>
<dbReference type="AlphaFoldDB" id="A0A0F9HGJ1"/>
<proteinExistence type="predicted"/>